<dbReference type="PANTHER" id="PTHR30231">
    <property type="entry name" value="DNA POLYMERASE III SUBUNIT EPSILON"/>
    <property type="match status" value="1"/>
</dbReference>
<dbReference type="GO" id="GO:0006289">
    <property type="term" value="P:nucleotide-excision repair"/>
    <property type="evidence" value="ECO:0007669"/>
    <property type="project" value="InterPro"/>
</dbReference>
<evidence type="ECO:0000259" key="3">
    <source>
        <dbReference type="PROSITE" id="PS50164"/>
    </source>
</evidence>
<dbReference type="GO" id="GO:0003677">
    <property type="term" value="F:DNA binding"/>
    <property type="evidence" value="ECO:0007669"/>
    <property type="project" value="InterPro"/>
</dbReference>
<dbReference type="CDD" id="cd10434">
    <property type="entry name" value="GIY-YIG_UvrC_Cho"/>
    <property type="match status" value="1"/>
</dbReference>
<accession>A0A1H6QJR2</accession>
<dbReference type="SMART" id="SM00479">
    <property type="entry name" value="EXOIII"/>
    <property type="match status" value="1"/>
</dbReference>
<name>A0A1H6QJR2_9BACT</name>
<keyword evidence="5" id="KW-1185">Reference proteome</keyword>
<dbReference type="NCBIfam" id="TIGR00573">
    <property type="entry name" value="dnaq"/>
    <property type="match status" value="1"/>
</dbReference>
<dbReference type="InterPro" id="IPR012337">
    <property type="entry name" value="RNaseH-like_sf"/>
</dbReference>
<dbReference type="OrthoDB" id="9803913at2"/>
<dbReference type="GO" id="GO:0008408">
    <property type="term" value="F:3'-5' exonuclease activity"/>
    <property type="evidence" value="ECO:0007669"/>
    <property type="project" value="TreeGrafter"/>
</dbReference>
<dbReference type="CDD" id="cd06127">
    <property type="entry name" value="DEDDh"/>
    <property type="match status" value="1"/>
</dbReference>
<dbReference type="InterPro" id="IPR035901">
    <property type="entry name" value="GIY-YIG_endonuc_sf"/>
</dbReference>
<dbReference type="GO" id="GO:0005829">
    <property type="term" value="C:cytosol"/>
    <property type="evidence" value="ECO:0007669"/>
    <property type="project" value="TreeGrafter"/>
</dbReference>
<evidence type="ECO:0000256" key="1">
    <source>
        <dbReference type="ARBA" id="ARBA00025483"/>
    </source>
</evidence>
<comment type="function">
    <text evidence="1">DNA polymerase III is a complex, multichain enzyme responsible for most of the replicative synthesis in bacteria. The epsilon subunit contain the editing function and is a proofreading 3'-5' exonuclease.</text>
</comment>
<dbReference type="InterPro" id="IPR047296">
    <property type="entry name" value="GIY-YIG_UvrC_Cho"/>
</dbReference>
<dbReference type="InterPro" id="IPR013520">
    <property type="entry name" value="Ribonucl_H"/>
</dbReference>
<protein>
    <submittedName>
        <fullName evidence="4">DNA polymerase-3 subunit epsilon</fullName>
    </submittedName>
</protein>
<dbReference type="EMBL" id="FNXY01000001">
    <property type="protein sequence ID" value="SEI39222.1"/>
    <property type="molecule type" value="Genomic_DNA"/>
</dbReference>
<dbReference type="PROSITE" id="PS50164">
    <property type="entry name" value="GIY_YIG"/>
    <property type="match status" value="1"/>
</dbReference>
<dbReference type="Gene3D" id="3.30.420.10">
    <property type="entry name" value="Ribonuclease H-like superfamily/Ribonuclease H"/>
    <property type="match status" value="1"/>
</dbReference>
<dbReference type="SUPFAM" id="SSF82771">
    <property type="entry name" value="GIY-YIG endonuclease"/>
    <property type="match status" value="1"/>
</dbReference>
<dbReference type="InterPro" id="IPR000305">
    <property type="entry name" value="GIY-YIG_endonuc"/>
</dbReference>
<dbReference type="FunFam" id="3.30.420.10:FF:000045">
    <property type="entry name" value="3'-5' exonuclease DinG"/>
    <property type="match status" value="1"/>
</dbReference>
<dbReference type="Gene3D" id="3.40.1440.10">
    <property type="entry name" value="GIY-YIG endonuclease"/>
    <property type="match status" value="1"/>
</dbReference>
<dbReference type="Pfam" id="PF01541">
    <property type="entry name" value="GIY-YIG"/>
    <property type="match status" value="1"/>
</dbReference>
<proteinExistence type="predicted"/>
<dbReference type="SMART" id="SM00465">
    <property type="entry name" value="GIYc"/>
    <property type="match status" value="1"/>
</dbReference>
<dbReference type="InterPro" id="IPR036397">
    <property type="entry name" value="RNaseH_sf"/>
</dbReference>
<organism evidence="4 5">
    <name type="scientific">Dyadobacter koreensis</name>
    <dbReference type="NCBI Taxonomy" id="408657"/>
    <lineage>
        <taxon>Bacteria</taxon>
        <taxon>Pseudomonadati</taxon>
        <taxon>Bacteroidota</taxon>
        <taxon>Cytophagia</taxon>
        <taxon>Cytophagales</taxon>
        <taxon>Spirosomataceae</taxon>
        <taxon>Dyadobacter</taxon>
    </lineage>
</organism>
<dbReference type="RefSeq" id="WP_090331275.1">
    <property type="nucleotide sequence ID" value="NZ_FNXY01000001.1"/>
</dbReference>
<dbReference type="STRING" id="408657.SAMN04487995_0333"/>
<dbReference type="AlphaFoldDB" id="A0A1H6QJR2"/>
<dbReference type="GO" id="GO:0003887">
    <property type="term" value="F:DNA-directed DNA polymerase activity"/>
    <property type="evidence" value="ECO:0007669"/>
    <property type="project" value="InterPro"/>
</dbReference>
<feature type="domain" description="GIY-YIG" evidence="3">
    <location>
        <begin position="197"/>
        <end position="275"/>
    </location>
</feature>
<evidence type="ECO:0000256" key="2">
    <source>
        <dbReference type="ARBA" id="ARBA00026073"/>
    </source>
</evidence>
<dbReference type="Proteomes" id="UP000199532">
    <property type="component" value="Unassembled WGS sequence"/>
</dbReference>
<dbReference type="GO" id="GO:0045004">
    <property type="term" value="P:DNA replication proofreading"/>
    <property type="evidence" value="ECO:0007669"/>
    <property type="project" value="TreeGrafter"/>
</dbReference>
<reference evidence="4 5" key="1">
    <citation type="submission" date="2016-10" db="EMBL/GenBank/DDBJ databases">
        <authorList>
            <person name="de Groot N.N."/>
        </authorList>
    </citation>
    <scope>NUCLEOTIDE SEQUENCE [LARGE SCALE GENOMIC DNA]</scope>
    <source>
        <strain evidence="4 5">DSM 19938</strain>
    </source>
</reference>
<dbReference type="PANTHER" id="PTHR30231:SF37">
    <property type="entry name" value="EXODEOXYRIBONUCLEASE 10"/>
    <property type="match status" value="1"/>
</dbReference>
<dbReference type="Pfam" id="PF00929">
    <property type="entry name" value="RNase_T"/>
    <property type="match status" value="1"/>
</dbReference>
<dbReference type="InterPro" id="IPR006054">
    <property type="entry name" value="DnaQ"/>
</dbReference>
<gene>
    <name evidence="4" type="ORF">SAMN04487995_0333</name>
</gene>
<evidence type="ECO:0000313" key="5">
    <source>
        <dbReference type="Proteomes" id="UP000199532"/>
    </source>
</evidence>
<evidence type="ECO:0000313" key="4">
    <source>
        <dbReference type="EMBL" id="SEI39222.1"/>
    </source>
</evidence>
<comment type="subunit">
    <text evidence="2">DNA polymerase III contains a core (composed of alpha, epsilon and theta chains) that associates with a tau subunit. This core dimerizes to form the POLIII' complex. PolIII' associates with the gamma complex (composed of gamma, delta, delta', psi and chi chains) and with the beta chain to form the complete DNA polymerase III complex.</text>
</comment>
<sequence>MFYAVVDIETTGGFASGSGITEIAILIHDGNAVIEHYETLINPQKPIPLSIQVLTGINDQMVEDAPLFSEVAAKIHQLLSGCVFIAHNVNFDYSFVKHHLSLAGFSFDAPRLCTVRMSRQIKPGLKSYSLGKLCDALGIKIENRHRAGGDAQATAILFSRLLSWDLEGHIPAMLKRNSKDQHLPPNLASEDFLKLPSCPGVYYFKDKLGKEIYVGKALNLKKRVASHFTGHSQGPQRQHFLRDIYSVDFEPCGTELMAFLLEAVEIKKLWPKYNRAMKRPEPRFALYAYEDSEGFTRLALGKYSKTQQAIQFFDKEADGIRMLRKLVIDYKLSAQRCSYGRYPLFAEGSDQVLLLSNSWQALSYQNYNDLVIEALDHYNSNLASFVILDQGRVPGEQSCIYVKKGRLTRMGYIQDCSDLTDISEVLETLPLYNANHYMNQLVVRYAEAHPGRVRLIIGI</sequence>
<dbReference type="SUPFAM" id="SSF53098">
    <property type="entry name" value="Ribonuclease H-like"/>
    <property type="match status" value="1"/>
</dbReference>